<dbReference type="Proteomes" id="UP000256304">
    <property type="component" value="Unassembled WGS sequence"/>
</dbReference>
<keyword evidence="2" id="KW-1185">Reference proteome</keyword>
<organism evidence="1 2">
    <name type="scientific">Paenibacillus taihuensis</name>
    <dbReference type="NCBI Taxonomy" id="1156355"/>
    <lineage>
        <taxon>Bacteria</taxon>
        <taxon>Bacillati</taxon>
        <taxon>Bacillota</taxon>
        <taxon>Bacilli</taxon>
        <taxon>Bacillales</taxon>
        <taxon>Paenibacillaceae</taxon>
        <taxon>Paenibacillus</taxon>
    </lineage>
</organism>
<name>A0A3D9S3P8_9BACL</name>
<gene>
    <name evidence="1" type="ORF">A8990_11489</name>
</gene>
<reference evidence="1 2" key="1">
    <citation type="submission" date="2018-08" db="EMBL/GenBank/DDBJ databases">
        <title>Genomic Encyclopedia of Type Strains, Phase III (KMG-III): the genomes of soil and plant-associated and newly described type strains.</title>
        <authorList>
            <person name="Whitman W."/>
        </authorList>
    </citation>
    <scope>NUCLEOTIDE SEQUENCE [LARGE SCALE GENOMIC DNA]</scope>
    <source>
        <strain evidence="1 2">CGMCC 1.10966</strain>
    </source>
</reference>
<evidence type="ECO:0008006" key="3">
    <source>
        <dbReference type="Google" id="ProtNLM"/>
    </source>
</evidence>
<dbReference type="AlphaFoldDB" id="A0A3D9S3P8"/>
<evidence type="ECO:0000313" key="2">
    <source>
        <dbReference type="Proteomes" id="UP000256304"/>
    </source>
</evidence>
<protein>
    <recommendedName>
        <fullName evidence="3">Type I restriction enzyme S subunit</fullName>
    </recommendedName>
</protein>
<proteinExistence type="predicted"/>
<evidence type="ECO:0000313" key="1">
    <source>
        <dbReference type="EMBL" id="REE84554.1"/>
    </source>
</evidence>
<dbReference type="EMBL" id="QTTN01000014">
    <property type="protein sequence ID" value="REE84554.1"/>
    <property type="molecule type" value="Genomic_DNA"/>
</dbReference>
<comment type="caution">
    <text evidence="1">The sequence shown here is derived from an EMBL/GenBank/DDBJ whole genome shotgun (WGS) entry which is preliminary data.</text>
</comment>
<sequence length="72" mass="8422">MLIKSVELPDMDKQRELAKIFRAIETTKKTYQKLLQKIDELVKSKFIELLKGWFCSLISQINGGIRYGKISF</sequence>
<accession>A0A3D9S3P8</accession>